<dbReference type="AlphaFoldDB" id="A0A8J6CJZ7"/>
<dbReference type="GO" id="GO:0008270">
    <property type="term" value="F:zinc ion binding"/>
    <property type="evidence" value="ECO:0007669"/>
    <property type="project" value="InterPro"/>
</dbReference>
<dbReference type="InterPro" id="IPR036875">
    <property type="entry name" value="Znf_CCHC_sf"/>
</dbReference>
<organism evidence="2 3">
    <name type="scientific">Gossypium anomalum</name>
    <dbReference type="NCBI Taxonomy" id="47600"/>
    <lineage>
        <taxon>Eukaryota</taxon>
        <taxon>Viridiplantae</taxon>
        <taxon>Streptophyta</taxon>
        <taxon>Embryophyta</taxon>
        <taxon>Tracheophyta</taxon>
        <taxon>Spermatophyta</taxon>
        <taxon>Magnoliopsida</taxon>
        <taxon>eudicotyledons</taxon>
        <taxon>Gunneridae</taxon>
        <taxon>Pentapetalae</taxon>
        <taxon>rosids</taxon>
        <taxon>malvids</taxon>
        <taxon>Malvales</taxon>
        <taxon>Malvaceae</taxon>
        <taxon>Malvoideae</taxon>
        <taxon>Gossypium</taxon>
    </lineage>
</organism>
<dbReference type="Pfam" id="PF14223">
    <property type="entry name" value="Retrotran_gag_2"/>
    <property type="match status" value="1"/>
</dbReference>
<dbReference type="EMBL" id="JAHUZN010000012">
    <property type="protein sequence ID" value="KAG8475194.1"/>
    <property type="molecule type" value="Genomic_DNA"/>
</dbReference>
<evidence type="ECO:0000259" key="1">
    <source>
        <dbReference type="Pfam" id="PF22936"/>
    </source>
</evidence>
<accession>A0A8J6CJZ7</accession>
<dbReference type="SUPFAM" id="SSF57756">
    <property type="entry name" value="Retrovirus zinc finger-like domains"/>
    <property type="match status" value="1"/>
</dbReference>
<dbReference type="Proteomes" id="UP000701853">
    <property type="component" value="Chromosome 12"/>
</dbReference>
<dbReference type="Pfam" id="PF22936">
    <property type="entry name" value="Pol_BBD"/>
    <property type="match status" value="1"/>
</dbReference>
<dbReference type="OrthoDB" id="8042871at2759"/>
<evidence type="ECO:0000313" key="2">
    <source>
        <dbReference type="EMBL" id="KAG8475194.1"/>
    </source>
</evidence>
<proteinExistence type="predicted"/>
<sequence>MAATRFEIEKFDGEINFNLWQVRIMAILVQSGLKKEVLMEETSSALWKRLETLYATKFLANRLVLKQRLFTFRMNEGELLRDHISQFITLLNDLKNDGVHIDYEDQAMLLLCSLSHSYKSFRETLIYGRDKLSFEDMKGHLLSRDKLDNELHLDNKTDRQASILVASKKRDKRCRYCKKLGHVKADCYKLRNKRATESNKEDVAGANLADENGDDFLLVSTSDNSKLTSEWILDSGCSFHMCPNREWFSTYSSVEGGVVHMGDDSSSKVIGIGTVKIRIHDGTIMTLSDVRINIKSNDIKVSRGALVLLKGKRTDSLYILEGSTVTDEIGRPSSITELKSTRLEQRQLGHRREEGMTVSLKRGSLLDSISRRLEVFQFLSTNSTQLIPCIIQDRLVAGFGKDGVVEI</sequence>
<dbReference type="InterPro" id="IPR054722">
    <property type="entry name" value="PolX-like_BBD"/>
</dbReference>
<protein>
    <recommendedName>
        <fullName evidence="1">Retrovirus-related Pol polyprotein from transposon TNT 1-94-like beta-barrel domain-containing protein</fullName>
    </recommendedName>
</protein>
<evidence type="ECO:0000313" key="3">
    <source>
        <dbReference type="Proteomes" id="UP000701853"/>
    </source>
</evidence>
<name>A0A8J6CJZ7_9ROSI</name>
<feature type="domain" description="Retrovirus-related Pol polyprotein from transposon TNT 1-94-like beta-barrel" evidence="1">
    <location>
        <begin position="231"/>
        <end position="291"/>
    </location>
</feature>
<gene>
    <name evidence="2" type="ORF">CXB51_031765</name>
</gene>
<dbReference type="GO" id="GO:0003676">
    <property type="term" value="F:nucleic acid binding"/>
    <property type="evidence" value="ECO:0007669"/>
    <property type="project" value="InterPro"/>
</dbReference>
<keyword evidence="3" id="KW-1185">Reference proteome</keyword>
<dbReference type="Gene3D" id="4.10.60.10">
    <property type="entry name" value="Zinc finger, CCHC-type"/>
    <property type="match status" value="1"/>
</dbReference>
<dbReference type="PANTHER" id="PTHR47592:SF27">
    <property type="entry name" value="OS08G0421700 PROTEIN"/>
    <property type="match status" value="1"/>
</dbReference>
<comment type="caution">
    <text evidence="2">The sequence shown here is derived from an EMBL/GenBank/DDBJ whole genome shotgun (WGS) entry which is preliminary data.</text>
</comment>
<dbReference type="PANTHER" id="PTHR47592">
    <property type="entry name" value="PBF68 PROTEIN"/>
    <property type="match status" value="1"/>
</dbReference>
<reference evidence="2 3" key="1">
    <citation type="journal article" date="2021" name="bioRxiv">
        <title>The Gossypium anomalum genome as a resource for cotton improvement and evolutionary analysis of hybrid incompatibility.</title>
        <authorList>
            <person name="Grover C.E."/>
            <person name="Yuan D."/>
            <person name="Arick M.A."/>
            <person name="Miller E.R."/>
            <person name="Hu G."/>
            <person name="Peterson D.G."/>
            <person name="Wendel J.F."/>
            <person name="Udall J.A."/>
        </authorList>
    </citation>
    <scope>NUCLEOTIDE SEQUENCE [LARGE SCALE GENOMIC DNA]</scope>
    <source>
        <strain evidence="2">JFW-Udall</strain>
        <tissue evidence="2">Leaf</tissue>
    </source>
</reference>